<dbReference type="GO" id="GO:0005737">
    <property type="term" value="C:cytoplasm"/>
    <property type="evidence" value="ECO:0007669"/>
    <property type="project" value="TreeGrafter"/>
</dbReference>
<evidence type="ECO:0000256" key="9">
    <source>
        <dbReference type="ARBA" id="ARBA00032024"/>
    </source>
</evidence>
<dbReference type="Gene3D" id="1.10.1040.10">
    <property type="entry name" value="N-(1-d-carboxylethyl)-l-norvaline Dehydrogenase, domain 2"/>
    <property type="match status" value="1"/>
</dbReference>
<gene>
    <name evidence="13" type="ORF">ENY07_04830</name>
</gene>
<feature type="domain" description="Ketopantoate reductase C-terminal" evidence="12">
    <location>
        <begin position="198"/>
        <end position="316"/>
    </location>
</feature>
<evidence type="ECO:0000256" key="5">
    <source>
        <dbReference type="ARBA" id="ARBA00019465"/>
    </source>
</evidence>
<evidence type="ECO:0000256" key="1">
    <source>
        <dbReference type="ARBA" id="ARBA00002919"/>
    </source>
</evidence>
<keyword evidence="7" id="KW-0521">NADP</keyword>
<evidence type="ECO:0000259" key="11">
    <source>
        <dbReference type="Pfam" id="PF02558"/>
    </source>
</evidence>
<keyword evidence="6" id="KW-0566">Pantothenate biosynthesis</keyword>
<keyword evidence="8" id="KW-0560">Oxidoreductase</keyword>
<dbReference type="InterPro" id="IPR051402">
    <property type="entry name" value="KPR-Related"/>
</dbReference>
<dbReference type="Gene3D" id="3.40.50.720">
    <property type="entry name" value="NAD(P)-binding Rossmann-like Domain"/>
    <property type="match status" value="1"/>
</dbReference>
<dbReference type="EMBL" id="DTQM01000091">
    <property type="protein sequence ID" value="HGC42536.1"/>
    <property type="molecule type" value="Genomic_DNA"/>
</dbReference>
<evidence type="ECO:0000256" key="8">
    <source>
        <dbReference type="ARBA" id="ARBA00023002"/>
    </source>
</evidence>
<comment type="catalytic activity">
    <reaction evidence="10">
        <text>(R)-pantoate + NADP(+) = 2-dehydropantoate + NADPH + H(+)</text>
        <dbReference type="Rhea" id="RHEA:16233"/>
        <dbReference type="ChEBI" id="CHEBI:11561"/>
        <dbReference type="ChEBI" id="CHEBI:15378"/>
        <dbReference type="ChEBI" id="CHEBI:15980"/>
        <dbReference type="ChEBI" id="CHEBI:57783"/>
        <dbReference type="ChEBI" id="CHEBI:58349"/>
        <dbReference type="EC" id="1.1.1.169"/>
    </reaction>
</comment>
<organism evidence="13">
    <name type="scientific">Acidicaldus sp</name>
    <dbReference type="NCBI Taxonomy" id="1872105"/>
    <lineage>
        <taxon>Bacteria</taxon>
        <taxon>Pseudomonadati</taxon>
        <taxon>Pseudomonadota</taxon>
        <taxon>Alphaproteobacteria</taxon>
        <taxon>Acetobacterales</taxon>
        <taxon>Acetobacteraceae</taxon>
        <taxon>Acidicaldus</taxon>
    </lineage>
</organism>
<name>A0A8J4M5C1_9PROT</name>
<evidence type="ECO:0000256" key="3">
    <source>
        <dbReference type="ARBA" id="ARBA00007870"/>
    </source>
</evidence>
<dbReference type="FunFam" id="3.40.50.720:FF:000307">
    <property type="entry name" value="2-dehydropantoate 2-reductase"/>
    <property type="match status" value="1"/>
</dbReference>
<sequence>MKITVFGAGAVGGHLAVRLAQGGADVSVIARGAQLAAIAASGLTVEAADGTFSAHPRASHDPRDLGPQDAVLVTVKAPALPSVAAAIAPLLGPDTAVAFVMNGIPWWYFHGAGGAHEGKRLPAIDPGDAMWRAVGPERAIGGVIYSACTVVRPGVIAVENRRSRLILGEPDGRLSRRAEALAALLRAEGMMVEVTPVIRDAIWSKLLLNLTSGPFSILTGLAPREIYTEPGCVAASARILAEGQAIATALSCQTHIDAEAQVRQYLAMSHKPSILQDLELGRAMEITALLETPLDLARLAGIATPTLDLLVALVKLRAQAAGLYGKAG</sequence>
<proteinExistence type="inferred from homology"/>
<dbReference type="Pfam" id="PF02558">
    <property type="entry name" value="ApbA"/>
    <property type="match status" value="1"/>
</dbReference>
<evidence type="ECO:0000256" key="10">
    <source>
        <dbReference type="ARBA" id="ARBA00048793"/>
    </source>
</evidence>
<dbReference type="InterPro" id="IPR036291">
    <property type="entry name" value="NAD(P)-bd_dom_sf"/>
</dbReference>
<comment type="pathway">
    <text evidence="2">Cofactor biosynthesis; (R)-pantothenate biosynthesis; (R)-pantoate from 3-methyl-2-oxobutanoate: step 2/2.</text>
</comment>
<accession>A0A8J4M5C1</accession>
<dbReference type="Pfam" id="PF08546">
    <property type="entry name" value="ApbA_C"/>
    <property type="match status" value="1"/>
</dbReference>
<dbReference type="InterPro" id="IPR013332">
    <property type="entry name" value="KPR_N"/>
</dbReference>
<dbReference type="InterPro" id="IPR008927">
    <property type="entry name" value="6-PGluconate_DH-like_C_sf"/>
</dbReference>
<dbReference type="GO" id="GO:0015940">
    <property type="term" value="P:pantothenate biosynthetic process"/>
    <property type="evidence" value="ECO:0007669"/>
    <property type="project" value="UniProtKB-UniPathway"/>
</dbReference>
<evidence type="ECO:0000256" key="4">
    <source>
        <dbReference type="ARBA" id="ARBA00013014"/>
    </source>
</evidence>
<dbReference type="AlphaFoldDB" id="A0A8J4M5C1"/>
<dbReference type="NCBIfam" id="NF005089">
    <property type="entry name" value="PRK06522.1-4"/>
    <property type="match status" value="1"/>
</dbReference>
<evidence type="ECO:0000256" key="7">
    <source>
        <dbReference type="ARBA" id="ARBA00022857"/>
    </source>
</evidence>
<dbReference type="PANTHER" id="PTHR21708:SF45">
    <property type="entry name" value="2-DEHYDROPANTOATE 2-REDUCTASE"/>
    <property type="match status" value="1"/>
</dbReference>
<dbReference type="SUPFAM" id="SSF51735">
    <property type="entry name" value="NAD(P)-binding Rossmann-fold domains"/>
    <property type="match status" value="1"/>
</dbReference>
<dbReference type="InterPro" id="IPR013752">
    <property type="entry name" value="KPA_reductase"/>
</dbReference>
<dbReference type="EC" id="1.1.1.169" evidence="4"/>
<evidence type="ECO:0000256" key="6">
    <source>
        <dbReference type="ARBA" id="ARBA00022655"/>
    </source>
</evidence>
<dbReference type="PANTHER" id="PTHR21708">
    <property type="entry name" value="PROBABLE 2-DEHYDROPANTOATE 2-REDUCTASE"/>
    <property type="match status" value="1"/>
</dbReference>
<evidence type="ECO:0000256" key="2">
    <source>
        <dbReference type="ARBA" id="ARBA00004994"/>
    </source>
</evidence>
<evidence type="ECO:0000313" key="13">
    <source>
        <dbReference type="EMBL" id="HGC42536.1"/>
    </source>
</evidence>
<protein>
    <recommendedName>
        <fullName evidence="5">2-dehydropantoate 2-reductase</fullName>
        <ecNumber evidence="4">1.1.1.169</ecNumber>
    </recommendedName>
    <alternativeName>
        <fullName evidence="9">Ketopantoate reductase</fullName>
    </alternativeName>
</protein>
<evidence type="ECO:0000259" key="12">
    <source>
        <dbReference type="Pfam" id="PF08546"/>
    </source>
</evidence>
<dbReference type="InterPro" id="IPR013328">
    <property type="entry name" value="6PGD_dom2"/>
</dbReference>
<dbReference type="SUPFAM" id="SSF48179">
    <property type="entry name" value="6-phosphogluconate dehydrogenase C-terminal domain-like"/>
    <property type="match status" value="1"/>
</dbReference>
<comment type="similarity">
    <text evidence="3">Belongs to the ketopantoate reductase family.</text>
</comment>
<feature type="domain" description="Ketopantoate reductase N-terminal" evidence="11">
    <location>
        <begin position="3"/>
        <end position="168"/>
    </location>
</feature>
<dbReference type="UniPathway" id="UPA00028">
    <property type="reaction ID" value="UER00004"/>
</dbReference>
<comment type="function">
    <text evidence="1">Catalyzes the NADPH-dependent reduction of ketopantoate into pantoic acid.</text>
</comment>
<reference evidence="13" key="1">
    <citation type="journal article" date="2020" name="mSystems">
        <title>Genome- and Community-Level Interaction Insights into Carbon Utilization and Element Cycling Functions of Hydrothermarchaeota in Hydrothermal Sediment.</title>
        <authorList>
            <person name="Zhou Z."/>
            <person name="Liu Y."/>
            <person name="Xu W."/>
            <person name="Pan J."/>
            <person name="Luo Z.H."/>
            <person name="Li M."/>
        </authorList>
    </citation>
    <scope>NUCLEOTIDE SEQUENCE</scope>
    <source>
        <strain evidence="13">SpSt-997</strain>
    </source>
</reference>
<dbReference type="GO" id="GO:0008677">
    <property type="term" value="F:2-dehydropantoate 2-reductase activity"/>
    <property type="evidence" value="ECO:0007669"/>
    <property type="project" value="UniProtKB-EC"/>
</dbReference>
<comment type="caution">
    <text evidence="13">The sequence shown here is derived from an EMBL/GenBank/DDBJ whole genome shotgun (WGS) entry which is preliminary data.</text>
</comment>